<dbReference type="PROSITE" id="PS50003">
    <property type="entry name" value="PH_DOMAIN"/>
    <property type="match status" value="1"/>
</dbReference>
<dbReference type="EMBL" id="JAANIT010000272">
    <property type="protein sequence ID" value="KAG1549598.1"/>
    <property type="molecule type" value="Genomic_DNA"/>
</dbReference>
<dbReference type="SUPFAM" id="SSF50729">
    <property type="entry name" value="PH domain-like"/>
    <property type="match status" value="1"/>
</dbReference>
<name>A0A9P6YIP4_RHIOR</name>
<accession>A0A9P6YIP4</accession>
<sequence>MNTQLPLAELPLETLNLDRILEIIPQREPLCFQLKLVDSSWMIRCESESDVKLWIRAIEDRKRNKSTSLLKRRNKQLTPIIITQQQSNYSLITPSLSTSSSSLILSPPNLNTRVPPCAIDNNKEGNNLIIEEDELSPTYLIYKKRFRL</sequence>
<evidence type="ECO:0000313" key="2">
    <source>
        <dbReference type="EMBL" id="KAG1549598.1"/>
    </source>
</evidence>
<organism evidence="2 3">
    <name type="scientific">Rhizopus oryzae</name>
    <name type="common">Mucormycosis agent</name>
    <name type="synonym">Rhizopus arrhizus var. delemar</name>
    <dbReference type="NCBI Taxonomy" id="64495"/>
    <lineage>
        <taxon>Eukaryota</taxon>
        <taxon>Fungi</taxon>
        <taxon>Fungi incertae sedis</taxon>
        <taxon>Mucoromycota</taxon>
        <taxon>Mucoromycotina</taxon>
        <taxon>Mucoromycetes</taxon>
        <taxon>Mucorales</taxon>
        <taxon>Mucorineae</taxon>
        <taxon>Rhizopodaceae</taxon>
        <taxon>Rhizopus</taxon>
    </lineage>
</organism>
<comment type="caution">
    <text evidence="2">The sequence shown here is derived from an EMBL/GenBank/DDBJ whole genome shotgun (WGS) entry which is preliminary data.</text>
</comment>
<reference evidence="2" key="1">
    <citation type="journal article" date="2020" name="Microb. Genom.">
        <title>Genetic diversity of clinical and environmental Mucorales isolates obtained from an investigation of mucormycosis cases among solid organ transplant recipients.</title>
        <authorList>
            <person name="Nguyen M.H."/>
            <person name="Kaul D."/>
            <person name="Muto C."/>
            <person name="Cheng S.J."/>
            <person name="Richter R.A."/>
            <person name="Bruno V.M."/>
            <person name="Liu G."/>
            <person name="Beyhan S."/>
            <person name="Sundermann A.J."/>
            <person name="Mounaud S."/>
            <person name="Pasculle A.W."/>
            <person name="Nierman W.C."/>
            <person name="Driscoll E."/>
            <person name="Cumbie R."/>
            <person name="Clancy C.J."/>
            <person name="Dupont C.L."/>
        </authorList>
    </citation>
    <scope>NUCLEOTIDE SEQUENCE</scope>
    <source>
        <strain evidence="2">GL16</strain>
    </source>
</reference>
<evidence type="ECO:0000259" key="1">
    <source>
        <dbReference type="PROSITE" id="PS50003"/>
    </source>
</evidence>
<dbReference type="AlphaFoldDB" id="A0A9P6YIP4"/>
<protein>
    <recommendedName>
        <fullName evidence="1">PH domain-containing protein</fullName>
    </recommendedName>
</protein>
<dbReference type="OrthoDB" id="2287206at2759"/>
<dbReference type="Proteomes" id="UP000717996">
    <property type="component" value="Unassembled WGS sequence"/>
</dbReference>
<gene>
    <name evidence="2" type="ORF">G6F51_002966</name>
</gene>
<evidence type="ECO:0000313" key="3">
    <source>
        <dbReference type="Proteomes" id="UP000717996"/>
    </source>
</evidence>
<feature type="domain" description="PH" evidence="1">
    <location>
        <begin position="1"/>
        <end position="63"/>
    </location>
</feature>
<proteinExistence type="predicted"/>
<dbReference type="InterPro" id="IPR001849">
    <property type="entry name" value="PH_domain"/>
</dbReference>